<reference evidence="2" key="1">
    <citation type="submission" date="2021-10" db="EMBL/GenBank/DDBJ databases">
        <title>Melipona bicolor Genome sequencing and assembly.</title>
        <authorList>
            <person name="Araujo N.S."/>
            <person name="Arias M.C."/>
        </authorList>
    </citation>
    <scope>NUCLEOTIDE SEQUENCE</scope>
    <source>
        <strain evidence="2">USP_2M_L1-L4_2017</strain>
        <tissue evidence="2">Whole body</tissue>
    </source>
</reference>
<proteinExistence type="predicted"/>
<organism evidence="2 3">
    <name type="scientific">Melipona bicolor</name>
    <dbReference type="NCBI Taxonomy" id="60889"/>
    <lineage>
        <taxon>Eukaryota</taxon>
        <taxon>Metazoa</taxon>
        <taxon>Ecdysozoa</taxon>
        <taxon>Arthropoda</taxon>
        <taxon>Hexapoda</taxon>
        <taxon>Insecta</taxon>
        <taxon>Pterygota</taxon>
        <taxon>Neoptera</taxon>
        <taxon>Endopterygota</taxon>
        <taxon>Hymenoptera</taxon>
        <taxon>Apocrita</taxon>
        <taxon>Aculeata</taxon>
        <taxon>Apoidea</taxon>
        <taxon>Anthophila</taxon>
        <taxon>Apidae</taxon>
        <taxon>Melipona</taxon>
    </lineage>
</organism>
<feature type="compositionally biased region" description="Basic residues" evidence="1">
    <location>
        <begin position="134"/>
        <end position="147"/>
    </location>
</feature>
<gene>
    <name evidence="2" type="ORF">K0M31_008192</name>
</gene>
<feature type="compositionally biased region" description="Basic and acidic residues" evidence="1">
    <location>
        <begin position="124"/>
        <end position="133"/>
    </location>
</feature>
<name>A0AA40FQG8_9HYME</name>
<dbReference type="AlphaFoldDB" id="A0AA40FQG8"/>
<evidence type="ECO:0000313" key="3">
    <source>
        <dbReference type="Proteomes" id="UP001177670"/>
    </source>
</evidence>
<accession>A0AA40FQG8</accession>
<keyword evidence="3" id="KW-1185">Reference proteome</keyword>
<comment type="caution">
    <text evidence="2">The sequence shown here is derived from an EMBL/GenBank/DDBJ whole genome shotgun (WGS) entry which is preliminary data.</text>
</comment>
<feature type="region of interest" description="Disordered" evidence="1">
    <location>
        <begin position="111"/>
        <end position="148"/>
    </location>
</feature>
<sequence length="220" mass="24048">MPGDRGYPNKHLIRDYIISKGAMGTPVSASLTKVRIQPPSDNGVPYQPLDNRDFTPQAPTLVLTSLGINLFAKLFIGQICSGLVKTAPSEPPVGLNCGLGKTPIEPTVFNPRRTCSYPDQPPKLAERGGNRGEKKAKRREQRTHRGRGLPSPLYWLALTGGAPKSYHWQPRAEACRPFVTNLGLSFDPTGGRIVEIQRARTRVPNRLGDPKPVCPDQGPP</sequence>
<dbReference type="Proteomes" id="UP001177670">
    <property type="component" value="Unassembled WGS sequence"/>
</dbReference>
<evidence type="ECO:0000313" key="2">
    <source>
        <dbReference type="EMBL" id="KAK1123486.1"/>
    </source>
</evidence>
<dbReference type="EMBL" id="JAHYIQ010000020">
    <property type="protein sequence ID" value="KAK1123486.1"/>
    <property type="molecule type" value="Genomic_DNA"/>
</dbReference>
<evidence type="ECO:0000256" key="1">
    <source>
        <dbReference type="SAM" id="MobiDB-lite"/>
    </source>
</evidence>
<protein>
    <submittedName>
        <fullName evidence="2">Uncharacterized protein</fullName>
    </submittedName>
</protein>